<sequence length="249" mass="24548">MRLRRGRTAVGTALAAIALATLSACSSSDTATDSGIPPSTTSAAPAEGAAAQPGAGQVTDAQRAAFGQAHQGALALVAFGGLGGEQGVGEQVRTLGPELAEHGRALDEQIRALATAQGVALGDQIAAEQQAVLADLQARSGQAFDQAWLQTVLDLQQQAGDAANAVLNDPNASAEAKAAARDALTALDATVAKLRQAAGAAGATTPRSVDAGTGGQAASGDVPVVPPVLAGLGVVLLGAAGWWLRRRAA</sequence>
<dbReference type="InterPro" id="IPR012347">
    <property type="entry name" value="Ferritin-like"/>
</dbReference>
<feature type="transmembrane region" description="Helical" evidence="2">
    <location>
        <begin position="224"/>
        <end position="244"/>
    </location>
</feature>
<evidence type="ECO:0000256" key="3">
    <source>
        <dbReference type="SAM" id="SignalP"/>
    </source>
</evidence>
<dbReference type="RefSeq" id="WP_169414490.1">
    <property type="nucleotide sequence ID" value="NZ_JAAXKZ010000082.1"/>
</dbReference>
<feature type="signal peptide" evidence="3">
    <location>
        <begin position="1"/>
        <end position="31"/>
    </location>
</feature>
<keyword evidence="2" id="KW-1133">Transmembrane helix</keyword>
<evidence type="ECO:0000256" key="1">
    <source>
        <dbReference type="SAM" id="MobiDB-lite"/>
    </source>
</evidence>
<keyword evidence="6" id="KW-1185">Reference proteome</keyword>
<dbReference type="Pfam" id="PF13628">
    <property type="entry name" value="DUF4142"/>
    <property type="match status" value="1"/>
</dbReference>
<dbReference type="InterPro" id="IPR025419">
    <property type="entry name" value="DUF4142"/>
</dbReference>
<evidence type="ECO:0000259" key="4">
    <source>
        <dbReference type="Pfam" id="PF13628"/>
    </source>
</evidence>
<accession>A0A848DML9</accession>
<feature type="region of interest" description="Disordered" evidence="1">
    <location>
        <begin position="27"/>
        <end position="57"/>
    </location>
</feature>
<feature type="chain" id="PRO_5039568903" evidence="3">
    <location>
        <begin position="32"/>
        <end position="249"/>
    </location>
</feature>
<dbReference type="AlphaFoldDB" id="A0A848DML9"/>
<feature type="domain" description="DUF4142" evidence="4">
    <location>
        <begin position="63"/>
        <end position="195"/>
    </location>
</feature>
<dbReference type="PROSITE" id="PS51257">
    <property type="entry name" value="PROKAR_LIPOPROTEIN"/>
    <property type="match status" value="1"/>
</dbReference>
<name>A0A848DML9_9PSEU</name>
<evidence type="ECO:0000313" key="6">
    <source>
        <dbReference type="Proteomes" id="UP000586918"/>
    </source>
</evidence>
<protein>
    <submittedName>
        <fullName evidence="5">DUF4142 domain-containing protein</fullName>
    </submittedName>
</protein>
<keyword evidence="2" id="KW-0812">Transmembrane</keyword>
<keyword evidence="3" id="KW-0732">Signal</keyword>
<dbReference type="EMBL" id="JAAXKZ010000082">
    <property type="protein sequence ID" value="NMH93795.1"/>
    <property type="molecule type" value="Genomic_DNA"/>
</dbReference>
<keyword evidence="2" id="KW-0472">Membrane</keyword>
<dbReference type="Proteomes" id="UP000586918">
    <property type="component" value="Unassembled WGS sequence"/>
</dbReference>
<reference evidence="5 6" key="1">
    <citation type="submission" date="2020-04" db="EMBL/GenBank/DDBJ databases">
        <authorList>
            <person name="Klaysubun C."/>
            <person name="Duangmal K."/>
            <person name="Lipun K."/>
        </authorList>
    </citation>
    <scope>NUCLEOTIDE SEQUENCE [LARGE SCALE GENOMIC DNA]</scope>
    <source>
        <strain evidence="5 6">DSM 45300</strain>
    </source>
</reference>
<proteinExistence type="predicted"/>
<evidence type="ECO:0000256" key="2">
    <source>
        <dbReference type="SAM" id="Phobius"/>
    </source>
</evidence>
<evidence type="ECO:0000313" key="5">
    <source>
        <dbReference type="EMBL" id="NMH93795.1"/>
    </source>
</evidence>
<dbReference type="Gene3D" id="1.20.1260.10">
    <property type="match status" value="1"/>
</dbReference>
<gene>
    <name evidence="5" type="ORF">HF519_19910</name>
</gene>
<comment type="caution">
    <text evidence="5">The sequence shown here is derived from an EMBL/GenBank/DDBJ whole genome shotgun (WGS) entry which is preliminary data.</text>
</comment>
<organism evidence="5 6">
    <name type="scientific">Pseudonocardia bannensis</name>
    <dbReference type="NCBI Taxonomy" id="630973"/>
    <lineage>
        <taxon>Bacteria</taxon>
        <taxon>Bacillati</taxon>
        <taxon>Actinomycetota</taxon>
        <taxon>Actinomycetes</taxon>
        <taxon>Pseudonocardiales</taxon>
        <taxon>Pseudonocardiaceae</taxon>
        <taxon>Pseudonocardia</taxon>
    </lineage>
</organism>